<dbReference type="STRING" id="43335.A0A4V6A5K2"/>
<comment type="similarity">
    <text evidence="3">Belongs to the peptidase S8 family.</text>
</comment>
<evidence type="ECO:0000256" key="9">
    <source>
        <dbReference type="ARBA" id="ARBA00022825"/>
    </source>
</evidence>
<feature type="domain" description="PA" evidence="11">
    <location>
        <begin position="199"/>
        <end position="286"/>
    </location>
</feature>
<dbReference type="GO" id="GO:0048046">
    <property type="term" value="C:apoplast"/>
    <property type="evidence" value="ECO:0007669"/>
    <property type="project" value="UniProtKB-SubCell"/>
</dbReference>
<dbReference type="CDD" id="cd02120">
    <property type="entry name" value="PA_subtilisin_like"/>
    <property type="match status" value="1"/>
</dbReference>
<dbReference type="Pfam" id="PF02225">
    <property type="entry name" value="PA"/>
    <property type="match status" value="1"/>
</dbReference>
<dbReference type="InterPro" id="IPR046450">
    <property type="entry name" value="PA_dom_sf"/>
</dbReference>
<comment type="function">
    <text evidence="1">Required for arbuscular mycorrhiza (AM) development during AM symbiosis with AM fungi (e.g. Glomeromycota intraradices).</text>
</comment>
<keyword evidence="7" id="KW-0732">Signal</keyword>
<evidence type="ECO:0000256" key="1">
    <source>
        <dbReference type="ARBA" id="ARBA00002076"/>
    </source>
</evidence>
<dbReference type="GO" id="GO:0009610">
    <property type="term" value="P:response to symbiotic fungus"/>
    <property type="evidence" value="ECO:0007669"/>
    <property type="project" value="UniProtKB-ARBA"/>
</dbReference>
<evidence type="ECO:0000313" key="12">
    <source>
        <dbReference type="EMBL" id="TKR91085.1"/>
    </source>
</evidence>
<evidence type="ECO:0000256" key="7">
    <source>
        <dbReference type="ARBA" id="ARBA00022729"/>
    </source>
</evidence>
<keyword evidence="5" id="KW-0964">Secreted</keyword>
<evidence type="ECO:0000256" key="10">
    <source>
        <dbReference type="ARBA" id="ARBA00023180"/>
    </source>
</evidence>
<evidence type="ECO:0000256" key="8">
    <source>
        <dbReference type="ARBA" id="ARBA00022801"/>
    </source>
</evidence>
<evidence type="ECO:0000256" key="3">
    <source>
        <dbReference type="ARBA" id="ARBA00011073"/>
    </source>
</evidence>
<dbReference type="Gene3D" id="3.50.30.30">
    <property type="match status" value="1"/>
</dbReference>
<comment type="caution">
    <text evidence="12">The sequence shown here is derived from an EMBL/GenBank/DDBJ whole genome shotgun (WGS) entry which is preliminary data.</text>
</comment>
<evidence type="ECO:0000256" key="5">
    <source>
        <dbReference type="ARBA" id="ARBA00022525"/>
    </source>
</evidence>
<dbReference type="GO" id="GO:0004252">
    <property type="term" value="F:serine-type endopeptidase activity"/>
    <property type="evidence" value="ECO:0007669"/>
    <property type="project" value="InterPro"/>
</dbReference>
<name>A0A4V6A5K2_POPAL</name>
<organism evidence="12">
    <name type="scientific">Populus alba</name>
    <name type="common">White poplar</name>
    <dbReference type="NCBI Taxonomy" id="43335"/>
    <lineage>
        <taxon>Eukaryota</taxon>
        <taxon>Viridiplantae</taxon>
        <taxon>Streptophyta</taxon>
        <taxon>Embryophyta</taxon>
        <taxon>Tracheophyta</taxon>
        <taxon>Spermatophyta</taxon>
        <taxon>Magnoliopsida</taxon>
        <taxon>eudicotyledons</taxon>
        <taxon>Gunneridae</taxon>
        <taxon>Pentapetalae</taxon>
        <taxon>rosids</taxon>
        <taxon>fabids</taxon>
        <taxon>Malpighiales</taxon>
        <taxon>Salicaceae</taxon>
        <taxon>Saliceae</taxon>
        <taxon>Populus</taxon>
    </lineage>
</organism>
<dbReference type="SUPFAM" id="SSF52025">
    <property type="entry name" value="PA domain"/>
    <property type="match status" value="1"/>
</dbReference>
<dbReference type="GO" id="GO:0006508">
    <property type="term" value="P:proteolysis"/>
    <property type="evidence" value="ECO:0007669"/>
    <property type="project" value="UniProtKB-KW"/>
</dbReference>
<keyword evidence="8" id="KW-0378">Hydrolase</keyword>
<dbReference type="InterPro" id="IPR003137">
    <property type="entry name" value="PA_domain"/>
</dbReference>
<keyword evidence="9" id="KW-0720">Serine protease</keyword>
<dbReference type="InterPro" id="IPR015500">
    <property type="entry name" value="Peptidase_S8_subtilisin-rel"/>
</dbReference>
<dbReference type="InterPro" id="IPR036852">
    <property type="entry name" value="Peptidase_S8/S53_dom_sf"/>
</dbReference>
<dbReference type="EMBL" id="RCHU01000799">
    <property type="protein sequence ID" value="TKR91085.1"/>
    <property type="molecule type" value="Genomic_DNA"/>
</dbReference>
<dbReference type="PANTHER" id="PTHR10795">
    <property type="entry name" value="PROPROTEIN CONVERTASE SUBTILISIN/KEXIN"/>
    <property type="match status" value="1"/>
</dbReference>
<evidence type="ECO:0000259" key="11">
    <source>
        <dbReference type="Pfam" id="PF02225"/>
    </source>
</evidence>
<dbReference type="InterPro" id="IPR045051">
    <property type="entry name" value="SBT"/>
</dbReference>
<keyword evidence="4" id="KW-0052">Apoplast</keyword>
<comment type="subcellular location">
    <subcellularLocation>
        <location evidence="2">Secreted</location>
        <location evidence="2">Extracellular space</location>
        <location evidence="2">Apoplast</location>
    </subcellularLocation>
</comment>
<dbReference type="PROSITE" id="PS00136">
    <property type="entry name" value="SUBTILASE_ASP"/>
    <property type="match status" value="1"/>
</dbReference>
<evidence type="ECO:0000256" key="6">
    <source>
        <dbReference type="ARBA" id="ARBA00022670"/>
    </source>
</evidence>
<keyword evidence="10" id="KW-0325">Glycoprotein</keyword>
<accession>A0A4V6A5K2</accession>
<sequence length="340" mass="36513">MEHHPSIHKIHRSFVLTMTSGVIESSYTILGSHPQKVFRVKTTHTSNFLGLQQNLGFWNHSNYGKGVIIGVLDTGITPSHPSFSDEGMPPPPAKWKGKCEFNGTLCKNKLIGGGSLPFYEDSIAIGAFSAIQKGIFVSCAAGNEGPFKESLSNKVPWILTVGASTVDRSTRATVLLGNKASYDGQSFFQPIIFSSTLLPLIYAGANGSDTVAFCDPGSLKDVDVKGNVVLCESGGFSESVDKGQEVKNAGGAAMIIMNDELSGNITTADFHVLPASDVTYVDGLSIKTYINSTSSPMATILFKGTVLGVPYAPPACLLFLKRPKFGKSKDLEARHYRPWR</sequence>
<dbReference type="PRINTS" id="PR00723">
    <property type="entry name" value="SUBTILISIN"/>
</dbReference>
<keyword evidence="6" id="KW-0645">Protease</keyword>
<dbReference type="Gene3D" id="3.40.50.200">
    <property type="entry name" value="Peptidase S8/S53 domain"/>
    <property type="match status" value="1"/>
</dbReference>
<protein>
    <recommendedName>
        <fullName evidence="11">PA domain-containing protein</fullName>
    </recommendedName>
</protein>
<dbReference type="SUPFAM" id="SSF52743">
    <property type="entry name" value="Subtilisin-like"/>
    <property type="match status" value="1"/>
</dbReference>
<evidence type="ECO:0000256" key="2">
    <source>
        <dbReference type="ARBA" id="ARBA00004271"/>
    </source>
</evidence>
<gene>
    <name evidence="12" type="ORF">D5086_0000225960</name>
</gene>
<evidence type="ECO:0000256" key="4">
    <source>
        <dbReference type="ARBA" id="ARBA00022523"/>
    </source>
</evidence>
<dbReference type="FunFam" id="3.50.30.30:FF:000005">
    <property type="entry name" value="subtilisin-like protease SBT1.5"/>
    <property type="match status" value="1"/>
</dbReference>
<reference evidence="12" key="1">
    <citation type="submission" date="2018-10" db="EMBL/GenBank/DDBJ databases">
        <title>Population genomic analysis revealed the cold adaptation of white poplar.</title>
        <authorList>
            <person name="Liu Y.-J."/>
        </authorList>
    </citation>
    <scope>NUCLEOTIDE SEQUENCE [LARGE SCALE GENOMIC DNA]</scope>
    <source>
        <strain evidence="12">PAL-ZL1</strain>
    </source>
</reference>
<dbReference type="AlphaFoldDB" id="A0A4V6A5K2"/>
<proteinExistence type="inferred from homology"/>
<dbReference type="InterPro" id="IPR023827">
    <property type="entry name" value="Peptidase_S8_Asp-AS"/>
</dbReference>